<evidence type="ECO:0000259" key="1">
    <source>
        <dbReference type="Pfam" id="PF13191"/>
    </source>
</evidence>
<accession>A0ABW7JUL8</accession>
<gene>
    <name evidence="2" type="ORF">ACHIPZ_26365</name>
</gene>
<dbReference type="InterPro" id="IPR041664">
    <property type="entry name" value="AAA_16"/>
</dbReference>
<comment type="caution">
    <text evidence="2">The sequence shown here is derived from an EMBL/GenBank/DDBJ whole genome shotgun (WGS) entry which is preliminary data.</text>
</comment>
<dbReference type="GO" id="GO:0005524">
    <property type="term" value="F:ATP binding"/>
    <property type="evidence" value="ECO:0007669"/>
    <property type="project" value="UniProtKB-KW"/>
</dbReference>
<keyword evidence="2" id="KW-0547">Nucleotide-binding</keyword>
<proteinExistence type="predicted"/>
<keyword evidence="2" id="KW-0067">ATP-binding</keyword>
<feature type="domain" description="Orc1-like AAA ATPase" evidence="1">
    <location>
        <begin position="21"/>
        <end position="200"/>
    </location>
</feature>
<dbReference type="Proteomes" id="UP001609175">
    <property type="component" value="Unassembled WGS sequence"/>
</dbReference>
<dbReference type="InterPro" id="IPR027417">
    <property type="entry name" value="P-loop_NTPase"/>
</dbReference>
<sequence length="392" mass="41668">MSTNAIEVAGLPNPYVDAPPLRGRDAVLESFDRLVSDVEAGSVSRGIVLQGNRGTGVTALLREFGNRAERGGLMVSGFDVTPGREIAPDLVAWFERSFRSLEPSDAEVADARTALSSLSTVTVNAHGPRLILSIDDKAAAVMSRFARDLVKMMTVLDELAQRRGTALALVVDEIHRADDVGFRALVTTMDRLQAQGISIAVVLGGLPTTPRLPPRARAQLDDIVTTVAVTALDPSIAASVLSGPAAVRGVGFEQAALSAAVAWADGNAWCLTLVGRHSWNSLQGNMITVDDVAAGIRAAQRSLEAIAARELRAASEKEVHFLRVMTEFGSGPYTAEHVRLAEDKYGLSAELLTPALALVRLLSKGIIVSDHEYTTVEFVLPKLADFLTATAP</sequence>
<dbReference type="Pfam" id="PF13191">
    <property type="entry name" value="AAA_16"/>
    <property type="match status" value="1"/>
</dbReference>
<protein>
    <submittedName>
        <fullName evidence="2">ATP-binding protein</fullName>
    </submittedName>
</protein>
<dbReference type="Gene3D" id="3.40.50.300">
    <property type="entry name" value="P-loop containing nucleotide triphosphate hydrolases"/>
    <property type="match status" value="1"/>
</dbReference>
<name>A0ABW7JUL8_9NOCA</name>
<dbReference type="EMBL" id="JBIMSO010000134">
    <property type="protein sequence ID" value="MFH5211697.1"/>
    <property type="molecule type" value="Genomic_DNA"/>
</dbReference>
<organism evidence="2 3">
    <name type="scientific">Antrihabitans spumae</name>
    <dbReference type="NCBI Taxonomy" id="3373370"/>
    <lineage>
        <taxon>Bacteria</taxon>
        <taxon>Bacillati</taxon>
        <taxon>Actinomycetota</taxon>
        <taxon>Actinomycetes</taxon>
        <taxon>Mycobacteriales</taxon>
        <taxon>Nocardiaceae</taxon>
        <taxon>Antrihabitans</taxon>
    </lineage>
</organism>
<evidence type="ECO:0000313" key="2">
    <source>
        <dbReference type="EMBL" id="MFH5211697.1"/>
    </source>
</evidence>
<evidence type="ECO:0000313" key="3">
    <source>
        <dbReference type="Proteomes" id="UP001609175"/>
    </source>
</evidence>
<reference evidence="2 3" key="1">
    <citation type="submission" date="2024-10" db="EMBL/GenBank/DDBJ databases">
        <authorList>
            <person name="Riesco R."/>
        </authorList>
    </citation>
    <scope>NUCLEOTIDE SEQUENCE [LARGE SCALE GENOMIC DNA]</scope>
    <source>
        <strain evidence="2 3">NCIMB 15449</strain>
    </source>
</reference>
<dbReference type="SUPFAM" id="SSF52540">
    <property type="entry name" value="P-loop containing nucleoside triphosphate hydrolases"/>
    <property type="match status" value="1"/>
</dbReference>
<dbReference type="RefSeq" id="WP_395118394.1">
    <property type="nucleotide sequence ID" value="NZ_JBIMSO010000134.1"/>
</dbReference>